<dbReference type="SUPFAM" id="SSF54909">
    <property type="entry name" value="Dimeric alpha+beta barrel"/>
    <property type="match status" value="1"/>
</dbReference>
<comment type="similarity">
    <text evidence="1">Belongs to the YciI family.</text>
</comment>
<dbReference type="EMBL" id="CP151767">
    <property type="protein sequence ID" value="WZU67014.2"/>
    <property type="molecule type" value="Genomic_DNA"/>
</dbReference>
<name>A0AAN0M945_9RHOB</name>
<feature type="domain" description="YCII-related" evidence="2">
    <location>
        <begin position="17"/>
        <end position="82"/>
    </location>
</feature>
<evidence type="ECO:0000259" key="2">
    <source>
        <dbReference type="Pfam" id="PF03795"/>
    </source>
</evidence>
<dbReference type="Pfam" id="PF03795">
    <property type="entry name" value="YCII"/>
    <property type="match status" value="1"/>
</dbReference>
<dbReference type="InterPro" id="IPR011008">
    <property type="entry name" value="Dimeric_a/b-barrel"/>
</dbReference>
<accession>A0AAN0M945</accession>
<evidence type="ECO:0000313" key="4">
    <source>
        <dbReference type="Proteomes" id="UP001470809"/>
    </source>
</evidence>
<keyword evidence="4" id="KW-1185">Reference proteome</keyword>
<reference evidence="4" key="1">
    <citation type="submission" date="2024-04" db="EMBL/GenBank/DDBJ databases">
        <title>Phylogenomic analyses of a clade within the roseobacter group suggest taxonomic reassignments of species of the genera Aestuariivita, Citreicella, Loktanella, Nautella, Pelagibaca, Ruegeria, Thalassobius, Thiobacimonas and Tropicibacter, and the proposal o.</title>
        <authorList>
            <person name="Jeon C.O."/>
        </authorList>
    </citation>
    <scope>NUCLEOTIDE SEQUENCE [LARGE SCALE GENOMIC DNA]</scope>
    <source>
        <strain evidence="4">SS1-5</strain>
    </source>
</reference>
<protein>
    <submittedName>
        <fullName evidence="3">YciI family protein</fullName>
    </submittedName>
</protein>
<gene>
    <name evidence="3" type="ORF">AABB31_18910</name>
</gene>
<reference evidence="3 4" key="2">
    <citation type="submission" date="2024-08" db="EMBL/GenBank/DDBJ databases">
        <title>Phylogenomic analyses of a clade within the roseobacter group suggest taxonomic reassignments of species of the genera Aestuariivita, Citreicella, Loktanella, Nautella, Pelagibaca, Ruegeria, Thalassobius, Thiobacimonas and Tropicibacter, and the proposal o.</title>
        <authorList>
            <person name="Jeon C.O."/>
        </authorList>
    </citation>
    <scope>NUCLEOTIDE SEQUENCE [LARGE SCALE GENOMIC DNA]</scope>
    <source>
        <strain evidence="3 4">SS1-5</strain>
    </source>
</reference>
<dbReference type="AlphaFoldDB" id="A0AAN0M945"/>
<evidence type="ECO:0000313" key="3">
    <source>
        <dbReference type="EMBL" id="WZU67014.2"/>
    </source>
</evidence>
<dbReference type="KEGG" id="yrh:AABB31_18910"/>
<dbReference type="InterPro" id="IPR005545">
    <property type="entry name" value="YCII"/>
</dbReference>
<evidence type="ECO:0000256" key="1">
    <source>
        <dbReference type="ARBA" id="ARBA00007689"/>
    </source>
</evidence>
<dbReference type="RefSeq" id="WP_373635266.1">
    <property type="nucleotide sequence ID" value="NZ_CP151767.2"/>
</dbReference>
<dbReference type="Proteomes" id="UP001470809">
    <property type="component" value="Chromosome"/>
</dbReference>
<sequence length="98" mass="10767">MPQFILTYEGGSQPKTPEEGKAHMERYMQWIGSLDAVVAQQPLKGTEVLGDKDITTMMGYSIINAPDMDAAREIAKACPFLEMDNSAMQLSELAQMPG</sequence>
<organism evidence="3 4">
    <name type="scientific">Yoonia rhodophyticola</name>
    <dbReference type="NCBI Taxonomy" id="3137370"/>
    <lineage>
        <taxon>Bacteria</taxon>
        <taxon>Pseudomonadati</taxon>
        <taxon>Pseudomonadota</taxon>
        <taxon>Alphaproteobacteria</taxon>
        <taxon>Rhodobacterales</taxon>
        <taxon>Paracoccaceae</taxon>
        <taxon>Yoonia</taxon>
    </lineage>
</organism>
<proteinExistence type="inferred from homology"/>